<dbReference type="PROSITE" id="PS50850">
    <property type="entry name" value="MFS"/>
    <property type="match status" value="1"/>
</dbReference>
<dbReference type="PRINTS" id="PR01035">
    <property type="entry name" value="TCRTETA"/>
</dbReference>
<dbReference type="InterPro" id="IPR036259">
    <property type="entry name" value="MFS_trans_sf"/>
</dbReference>
<dbReference type="InterPro" id="IPR001958">
    <property type="entry name" value="Tet-R_TetA/multi-R_MdtG-like"/>
</dbReference>
<dbReference type="GO" id="GO:0022857">
    <property type="term" value="F:transmembrane transporter activity"/>
    <property type="evidence" value="ECO:0007669"/>
    <property type="project" value="InterPro"/>
</dbReference>
<dbReference type="PATRIC" id="fig|649747.3.peg.470"/>
<gene>
    <name evidence="8" type="ORF">HMPREF0083_00527</name>
</gene>
<protein>
    <submittedName>
        <fullName evidence="8">Transporter, major facilitator family protein</fullName>
    </submittedName>
</protein>
<reference evidence="8 9" key="1">
    <citation type="submission" date="2013-08" db="EMBL/GenBank/DDBJ databases">
        <authorList>
            <person name="Weinstock G."/>
            <person name="Sodergren E."/>
            <person name="Wylie T."/>
            <person name="Fulton L."/>
            <person name="Fulton R."/>
            <person name="Fronick C."/>
            <person name="O'Laughlin M."/>
            <person name="Godfrey J."/>
            <person name="Miner T."/>
            <person name="Herter B."/>
            <person name="Appelbaum E."/>
            <person name="Cordes M."/>
            <person name="Lek S."/>
            <person name="Wollam A."/>
            <person name="Pepin K.H."/>
            <person name="Palsikar V.B."/>
            <person name="Mitreva M."/>
            <person name="Wilson R.K."/>
        </authorList>
    </citation>
    <scope>NUCLEOTIDE SEQUENCE [LARGE SCALE GENOMIC DNA]</scope>
    <source>
        <strain evidence="8 9">ATCC 12856</strain>
    </source>
</reference>
<feature type="transmembrane region" description="Helical" evidence="6">
    <location>
        <begin position="173"/>
        <end position="193"/>
    </location>
</feature>
<dbReference type="PANTHER" id="PTHR23546:SF1">
    <property type="entry name" value="MEMBRANE PROTEIN"/>
    <property type="match status" value="1"/>
</dbReference>
<dbReference type="STRING" id="649747.HMPREF0083_00527"/>
<dbReference type="GO" id="GO:0005886">
    <property type="term" value="C:plasma membrane"/>
    <property type="evidence" value="ECO:0007669"/>
    <property type="project" value="UniProtKB-SubCell"/>
</dbReference>
<dbReference type="Pfam" id="PF07690">
    <property type="entry name" value="MFS_1"/>
    <property type="match status" value="1"/>
</dbReference>
<dbReference type="AlphaFoldDB" id="U1XA14"/>
<dbReference type="SUPFAM" id="SSF103473">
    <property type="entry name" value="MFS general substrate transporter"/>
    <property type="match status" value="1"/>
</dbReference>
<dbReference type="HOGENOM" id="CLU_001265_10_11_9"/>
<evidence type="ECO:0000313" key="9">
    <source>
        <dbReference type="Proteomes" id="UP000016511"/>
    </source>
</evidence>
<feature type="transmembrane region" description="Helical" evidence="6">
    <location>
        <begin position="98"/>
        <end position="122"/>
    </location>
</feature>
<comment type="subcellular location">
    <subcellularLocation>
        <location evidence="1">Cell membrane</location>
        <topology evidence="1">Multi-pass membrane protein</topology>
    </subcellularLocation>
</comment>
<feature type="transmembrane region" description="Helical" evidence="6">
    <location>
        <begin position="368"/>
        <end position="387"/>
    </location>
</feature>
<feature type="transmembrane region" description="Helical" evidence="6">
    <location>
        <begin position="7"/>
        <end position="28"/>
    </location>
</feature>
<keyword evidence="2" id="KW-0813">Transport</keyword>
<dbReference type="Proteomes" id="UP000016511">
    <property type="component" value="Unassembled WGS sequence"/>
</dbReference>
<dbReference type="eggNOG" id="COG2814">
    <property type="taxonomic scope" value="Bacteria"/>
</dbReference>
<dbReference type="EMBL" id="AWSJ01000040">
    <property type="protein sequence ID" value="ERI11383.1"/>
    <property type="molecule type" value="Genomic_DNA"/>
</dbReference>
<evidence type="ECO:0000256" key="4">
    <source>
        <dbReference type="ARBA" id="ARBA00022989"/>
    </source>
</evidence>
<accession>U1XA14</accession>
<feature type="transmembrane region" description="Helical" evidence="6">
    <location>
        <begin position="143"/>
        <end position="167"/>
    </location>
</feature>
<evidence type="ECO:0000256" key="6">
    <source>
        <dbReference type="SAM" id="Phobius"/>
    </source>
</evidence>
<keyword evidence="3 6" id="KW-0812">Transmembrane</keyword>
<name>U1XA14_ANEAE</name>
<keyword evidence="4 6" id="KW-1133">Transmembrane helix</keyword>
<feature type="transmembrane region" description="Helical" evidence="6">
    <location>
        <begin position="71"/>
        <end position="92"/>
    </location>
</feature>
<dbReference type="InterPro" id="IPR011701">
    <property type="entry name" value="MFS"/>
</dbReference>
<evidence type="ECO:0000256" key="1">
    <source>
        <dbReference type="ARBA" id="ARBA00004651"/>
    </source>
</evidence>
<dbReference type="Gene3D" id="1.20.1250.20">
    <property type="entry name" value="MFS general substrate transporter like domains"/>
    <property type="match status" value="1"/>
</dbReference>
<dbReference type="PANTHER" id="PTHR23546">
    <property type="entry name" value="TRANSPORT PROTEIN"/>
    <property type="match status" value="1"/>
</dbReference>
<dbReference type="CDD" id="cd17330">
    <property type="entry name" value="MFS_SLC46_TetA_like"/>
    <property type="match status" value="1"/>
</dbReference>
<dbReference type="InterPro" id="IPR020846">
    <property type="entry name" value="MFS_dom"/>
</dbReference>
<comment type="caution">
    <text evidence="8">The sequence shown here is derived from an EMBL/GenBank/DDBJ whole genome shotgun (WGS) entry which is preliminary data.</text>
</comment>
<proteinExistence type="predicted"/>
<evidence type="ECO:0000256" key="3">
    <source>
        <dbReference type="ARBA" id="ARBA00022692"/>
    </source>
</evidence>
<feature type="transmembrane region" description="Helical" evidence="6">
    <location>
        <begin position="214"/>
        <end position="237"/>
    </location>
</feature>
<keyword evidence="9" id="KW-1185">Reference proteome</keyword>
<evidence type="ECO:0000256" key="2">
    <source>
        <dbReference type="ARBA" id="ARBA00022448"/>
    </source>
</evidence>
<feature type="transmembrane region" description="Helical" evidence="6">
    <location>
        <begin position="339"/>
        <end position="362"/>
    </location>
</feature>
<feature type="transmembrane region" description="Helical" evidence="6">
    <location>
        <begin position="306"/>
        <end position="332"/>
    </location>
</feature>
<sequence>MKMARIRFSIFFSVFVAMVGLMIIAPVMPPLIRELGLSETHSGLIISLGSIAMAAMAPVWGNWSDTKGRKYIILIGFVGMFASYILFTATMYAGLRHLISGGLLVVLLVVARTMVGLFIPAVPSSAQAYMADVTDEKGRSAGMALIGAANGLGLVLGPAIAGAFALIDLIWPLYVGALLPLIAFVVALMLIPTQKSIIREKAPKVRPFQKGVRLYLFVGLATMISIVTLQVIGGFYFQDQLSLTTRETARMVSFGLMLSGVAMIVTQGLQMKRSKLQPKTLILTGSLLLIISMALFLFVISPLSFYVAFFLFGIGTGLMMPGFMTGSSLAVAREQQGSVAGLVASVQGVSAVIAPLLSTILYQLDKHIPFAVVAAFVLLMAMTLLTVKNEPSPSLSVTELGVKESQ</sequence>
<feature type="transmembrane region" description="Helical" evidence="6">
    <location>
        <begin position="281"/>
        <end position="300"/>
    </location>
</feature>
<keyword evidence="5 6" id="KW-0472">Membrane</keyword>
<evidence type="ECO:0000259" key="7">
    <source>
        <dbReference type="PROSITE" id="PS50850"/>
    </source>
</evidence>
<feature type="transmembrane region" description="Helical" evidence="6">
    <location>
        <begin position="40"/>
        <end position="59"/>
    </location>
</feature>
<feature type="transmembrane region" description="Helical" evidence="6">
    <location>
        <begin position="249"/>
        <end position="269"/>
    </location>
</feature>
<organism evidence="8 9">
    <name type="scientific">Aneurinibacillus aneurinilyticus ATCC 12856</name>
    <dbReference type="NCBI Taxonomy" id="649747"/>
    <lineage>
        <taxon>Bacteria</taxon>
        <taxon>Bacillati</taxon>
        <taxon>Bacillota</taxon>
        <taxon>Bacilli</taxon>
        <taxon>Bacillales</taxon>
        <taxon>Paenibacillaceae</taxon>
        <taxon>Aneurinibacillus group</taxon>
        <taxon>Aneurinibacillus</taxon>
    </lineage>
</organism>
<feature type="domain" description="Major facilitator superfamily (MFS) profile" evidence="7">
    <location>
        <begin position="6"/>
        <end position="392"/>
    </location>
</feature>
<evidence type="ECO:0000256" key="5">
    <source>
        <dbReference type="ARBA" id="ARBA00023136"/>
    </source>
</evidence>
<evidence type="ECO:0000313" key="8">
    <source>
        <dbReference type="EMBL" id="ERI11383.1"/>
    </source>
</evidence>